<keyword evidence="2" id="KW-0812">Transmembrane</keyword>
<dbReference type="Proteomes" id="UP001374893">
    <property type="component" value="Chromosome"/>
</dbReference>
<accession>A0ABN6GYE8</accession>
<feature type="transmembrane region" description="Helical" evidence="2">
    <location>
        <begin position="35"/>
        <end position="51"/>
    </location>
</feature>
<evidence type="ECO:0000256" key="1">
    <source>
        <dbReference type="SAM" id="MobiDB-lite"/>
    </source>
</evidence>
<keyword evidence="2" id="KW-1133">Transmembrane helix</keyword>
<evidence type="ECO:0000313" key="4">
    <source>
        <dbReference type="Proteomes" id="UP001374893"/>
    </source>
</evidence>
<feature type="transmembrane region" description="Helical" evidence="2">
    <location>
        <begin position="6"/>
        <end position="26"/>
    </location>
</feature>
<keyword evidence="4" id="KW-1185">Reference proteome</keyword>
<protein>
    <submittedName>
        <fullName evidence="3">Uncharacterized protein</fullName>
    </submittedName>
</protein>
<evidence type="ECO:0000313" key="3">
    <source>
        <dbReference type="EMBL" id="BCX46278.1"/>
    </source>
</evidence>
<dbReference type="RefSeq" id="WP_338687734.1">
    <property type="nucleotide sequence ID" value="NZ_AP024702.1"/>
</dbReference>
<organism evidence="3 4">
    <name type="scientific">Haloferula helveola</name>
    <dbReference type="NCBI Taxonomy" id="490095"/>
    <lineage>
        <taxon>Bacteria</taxon>
        <taxon>Pseudomonadati</taxon>
        <taxon>Verrucomicrobiota</taxon>
        <taxon>Verrucomicrobiia</taxon>
        <taxon>Verrucomicrobiales</taxon>
        <taxon>Verrucomicrobiaceae</taxon>
        <taxon>Haloferula</taxon>
    </lineage>
</organism>
<reference evidence="3 4" key="1">
    <citation type="submission" date="2021-06" db="EMBL/GenBank/DDBJ databases">
        <title>Complete genome of Haloferula helveola possessing various polysaccharide degrading enzymes.</title>
        <authorList>
            <person name="Takami H."/>
            <person name="Huang C."/>
            <person name="Hamasaki K."/>
        </authorList>
    </citation>
    <scope>NUCLEOTIDE SEQUENCE [LARGE SCALE GENOMIC DNA]</scope>
    <source>
        <strain evidence="3 4">CN-1</strain>
    </source>
</reference>
<gene>
    <name evidence="3" type="ORF">HAHE_01860</name>
</gene>
<sequence length="390" mass="43756">MNWNYFNIFGYLGVLLWLSMPLLWMVHSRMKPRRWLCHVALVVGLVALMFAELNSSGHVNRIQLDRTEELAAREAEQQAKVEAVLESRGDEVAQIRFAEDDGDDFLDQAGMDEADLKYMEKLRSGEDPAWKKEKKTRSGGSGEEGGLEDMIGAVEETEGVDSETLDEAIEEDPIVMSAKDLETANRLDGLNLKVIRALLWIAVLVIIVDYLRRVNVYREAYLPLPLPSSWVNAAAPMPARVERPGTAERSLAQELQWLSRRGDSFLCVTDDGELAKSLPSQFPRPPLAPMELIRLESGQEKLGDDFVFESLWHGRSSFVTGSVESAERMLGRFVELMKKRRETRAKVRQTVHVVWDAKRPISPELEAAFVDAAALVGFSLFIVEPGAKAA</sequence>
<feature type="region of interest" description="Disordered" evidence="1">
    <location>
        <begin position="128"/>
        <end position="147"/>
    </location>
</feature>
<keyword evidence="2" id="KW-0472">Membrane</keyword>
<name>A0ABN6GYE8_9BACT</name>
<dbReference type="EMBL" id="AP024702">
    <property type="protein sequence ID" value="BCX46278.1"/>
    <property type="molecule type" value="Genomic_DNA"/>
</dbReference>
<proteinExistence type="predicted"/>
<evidence type="ECO:0000256" key="2">
    <source>
        <dbReference type="SAM" id="Phobius"/>
    </source>
</evidence>